<organism evidence="2 3">
    <name type="scientific">Melanomma pulvis-pyrius CBS 109.77</name>
    <dbReference type="NCBI Taxonomy" id="1314802"/>
    <lineage>
        <taxon>Eukaryota</taxon>
        <taxon>Fungi</taxon>
        <taxon>Dikarya</taxon>
        <taxon>Ascomycota</taxon>
        <taxon>Pezizomycotina</taxon>
        <taxon>Dothideomycetes</taxon>
        <taxon>Pleosporomycetidae</taxon>
        <taxon>Pleosporales</taxon>
        <taxon>Melanommataceae</taxon>
        <taxon>Melanomma</taxon>
    </lineage>
</organism>
<evidence type="ECO:0000256" key="1">
    <source>
        <dbReference type="SAM" id="MobiDB-lite"/>
    </source>
</evidence>
<feature type="compositionally biased region" description="Polar residues" evidence="1">
    <location>
        <begin position="77"/>
        <end position="88"/>
    </location>
</feature>
<dbReference type="AlphaFoldDB" id="A0A6A6WP44"/>
<reference evidence="2" key="1">
    <citation type="journal article" date="2020" name="Stud. Mycol.">
        <title>101 Dothideomycetes genomes: a test case for predicting lifestyles and emergence of pathogens.</title>
        <authorList>
            <person name="Haridas S."/>
            <person name="Albert R."/>
            <person name="Binder M."/>
            <person name="Bloem J."/>
            <person name="Labutti K."/>
            <person name="Salamov A."/>
            <person name="Andreopoulos B."/>
            <person name="Baker S."/>
            <person name="Barry K."/>
            <person name="Bills G."/>
            <person name="Bluhm B."/>
            <person name="Cannon C."/>
            <person name="Castanera R."/>
            <person name="Culley D."/>
            <person name="Daum C."/>
            <person name="Ezra D."/>
            <person name="Gonzalez J."/>
            <person name="Henrissat B."/>
            <person name="Kuo A."/>
            <person name="Liang C."/>
            <person name="Lipzen A."/>
            <person name="Lutzoni F."/>
            <person name="Magnuson J."/>
            <person name="Mondo S."/>
            <person name="Nolan M."/>
            <person name="Ohm R."/>
            <person name="Pangilinan J."/>
            <person name="Park H.-J."/>
            <person name="Ramirez L."/>
            <person name="Alfaro M."/>
            <person name="Sun H."/>
            <person name="Tritt A."/>
            <person name="Yoshinaga Y."/>
            <person name="Zwiers L.-H."/>
            <person name="Turgeon B."/>
            <person name="Goodwin S."/>
            <person name="Spatafora J."/>
            <person name="Crous P."/>
            <person name="Grigoriev I."/>
        </authorList>
    </citation>
    <scope>NUCLEOTIDE SEQUENCE</scope>
    <source>
        <strain evidence="2">CBS 109.77</strain>
    </source>
</reference>
<accession>A0A6A6WP44</accession>
<gene>
    <name evidence="2" type="ORF">K505DRAFT_400780</name>
</gene>
<sequence length="214" mass="22942">MAPPAVSRTAHSSTHGLLPLKNGARSFARASSPPHTARSMPSPCPSPSPSPSINSVYTAHSPPARRPRRRLHVPSAHSATANTASQHGQPPELLQRRRSRCRPVLNLKAHIPPAHARLESSAFMRACTRSLLCLPCLPGRRVSPPRPPPPAARVACSPAQSSLPLSWQFHLMLLAAPARVVGLCVAISCAKTLPRRPRWPPGRVSWPGMPVSPA</sequence>
<dbReference type="Proteomes" id="UP000799757">
    <property type="component" value="Unassembled WGS sequence"/>
</dbReference>
<evidence type="ECO:0000313" key="3">
    <source>
        <dbReference type="Proteomes" id="UP000799757"/>
    </source>
</evidence>
<feature type="region of interest" description="Disordered" evidence="1">
    <location>
        <begin position="1"/>
        <end position="95"/>
    </location>
</feature>
<proteinExistence type="predicted"/>
<protein>
    <submittedName>
        <fullName evidence="2">Uncharacterized protein</fullName>
    </submittedName>
</protein>
<name>A0A6A6WP44_9PLEO</name>
<keyword evidence="3" id="KW-1185">Reference proteome</keyword>
<feature type="compositionally biased region" description="Basic residues" evidence="1">
    <location>
        <begin position="63"/>
        <end position="72"/>
    </location>
</feature>
<evidence type="ECO:0000313" key="2">
    <source>
        <dbReference type="EMBL" id="KAF2785860.1"/>
    </source>
</evidence>
<dbReference type="EMBL" id="MU002635">
    <property type="protein sequence ID" value="KAF2785860.1"/>
    <property type="molecule type" value="Genomic_DNA"/>
</dbReference>